<name>A0A8J6BRF2_ZIZPA</name>
<dbReference type="AlphaFoldDB" id="A0A8J6BRF2"/>
<protein>
    <submittedName>
        <fullName evidence="1">Uncharacterized protein</fullName>
    </submittedName>
</protein>
<organism evidence="1 2">
    <name type="scientific">Zizania palustris</name>
    <name type="common">Northern wild rice</name>
    <dbReference type="NCBI Taxonomy" id="103762"/>
    <lineage>
        <taxon>Eukaryota</taxon>
        <taxon>Viridiplantae</taxon>
        <taxon>Streptophyta</taxon>
        <taxon>Embryophyta</taxon>
        <taxon>Tracheophyta</taxon>
        <taxon>Spermatophyta</taxon>
        <taxon>Magnoliopsida</taxon>
        <taxon>Liliopsida</taxon>
        <taxon>Poales</taxon>
        <taxon>Poaceae</taxon>
        <taxon>BOP clade</taxon>
        <taxon>Oryzoideae</taxon>
        <taxon>Oryzeae</taxon>
        <taxon>Zizaniinae</taxon>
        <taxon>Zizania</taxon>
    </lineage>
</organism>
<dbReference type="EMBL" id="JAAALK010000080">
    <property type="protein sequence ID" value="KAG8093837.1"/>
    <property type="molecule type" value="Genomic_DNA"/>
</dbReference>
<reference evidence="1" key="2">
    <citation type="submission" date="2021-02" db="EMBL/GenBank/DDBJ databases">
        <authorList>
            <person name="Kimball J.A."/>
            <person name="Haas M.W."/>
            <person name="Macchietto M."/>
            <person name="Kono T."/>
            <person name="Duquette J."/>
            <person name="Shao M."/>
        </authorList>
    </citation>
    <scope>NUCLEOTIDE SEQUENCE</scope>
    <source>
        <tissue evidence="1">Fresh leaf tissue</tissue>
    </source>
</reference>
<evidence type="ECO:0000313" key="1">
    <source>
        <dbReference type="EMBL" id="KAG8093837.1"/>
    </source>
</evidence>
<comment type="caution">
    <text evidence="1">The sequence shown here is derived from an EMBL/GenBank/DDBJ whole genome shotgun (WGS) entry which is preliminary data.</text>
</comment>
<keyword evidence="2" id="KW-1185">Reference proteome</keyword>
<reference evidence="1" key="1">
    <citation type="journal article" date="2021" name="bioRxiv">
        <title>Whole Genome Assembly and Annotation of Northern Wild Rice, Zizania palustris L., Supports a Whole Genome Duplication in the Zizania Genus.</title>
        <authorList>
            <person name="Haas M."/>
            <person name="Kono T."/>
            <person name="Macchietto M."/>
            <person name="Millas R."/>
            <person name="McGilp L."/>
            <person name="Shao M."/>
            <person name="Duquette J."/>
            <person name="Hirsch C.N."/>
            <person name="Kimball J."/>
        </authorList>
    </citation>
    <scope>NUCLEOTIDE SEQUENCE</scope>
    <source>
        <tissue evidence="1">Fresh leaf tissue</tissue>
    </source>
</reference>
<proteinExistence type="predicted"/>
<gene>
    <name evidence="1" type="ORF">GUJ93_ZPchr0012g19946</name>
</gene>
<accession>A0A8J6BRF2</accession>
<evidence type="ECO:0000313" key="2">
    <source>
        <dbReference type="Proteomes" id="UP000729402"/>
    </source>
</evidence>
<dbReference type="Proteomes" id="UP000729402">
    <property type="component" value="Unassembled WGS sequence"/>
</dbReference>
<sequence>MPHLRVSATTVLFLASGDTSRCAHHYGHLLQRTNTSSERYTLVADERHLLLRVTYAYGDIHCSSMLRSALLGHGQIARPASITMADKIIKL</sequence>